<keyword evidence="3" id="KW-0731">Sigma factor</keyword>
<dbReference type="EMBL" id="JBBEUB010000004">
    <property type="protein sequence ID" value="MEJ2903640.1"/>
    <property type="molecule type" value="Genomic_DNA"/>
</dbReference>
<keyword evidence="8" id="KW-1185">Reference proteome</keyword>
<dbReference type="InterPro" id="IPR036388">
    <property type="entry name" value="WH-like_DNA-bd_sf"/>
</dbReference>
<evidence type="ECO:0000256" key="4">
    <source>
        <dbReference type="ARBA" id="ARBA00023163"/>
    </source>
</evidence>
<dbReference type="InterPro" id="IPR014327">
    <property type="entry name" value="RNA_pol_sigma70_bacteroid"/>
</dbReference>
<dbReference type="InterPro" id="IPR013324">
    <property type="entry name" value="RNA_pol_sigma_r3/r4-like"/>
</dbReference>
<dbReference type="PANTHER" id="PTHR43133:SF46">
    <property type="entry name" value="RNA POLYMERASE SIGMA-70 FACTOR ECF SUBFAMILY"/>
    <property type="match status" value="1"/>
</dbReference>
<dbReference type="InterPro" id="IPR014284">
    <property type="entry name" value="RNA_pol_sigma-70_dom"/>
</dbReference>
<dbReference type="SUPFAM" id="SSF88659">
    <property type="entry name" value="Sigma3 and sigma4 domains of RNA polymerase sigma factors"/>
    <property type="match status" value="1"/>
</dbReference>
<reference evidence="7 8" key="1">
    <citation type="submission" date="2024-03" db="EMBL/GenBank/DDBJ databases">
        <title>Sequence of Lycoming College Course Isolates.</title>
        <authorList>
            <person name="Plotts O."/>
            <person name="Newman J."/>
        </authorList>
    </citation>
    <scope>NUCLEOTIDE SEQUENCE [LARGE SCALE GENOMIC DNA]</scope>
    <source>
        <strain evidence="7 8">CJB-3</strain>
    </source>
</reference>
<dbReference type="NCBIfam" id="TIGR02937">
    <property type="entry name" value="sigma70-ECF"/>
    <property type="match status" value="1"/>
</dbReference>
<dbReference type="Pfam" id="PF08281">
    <property type="entry name" value="Sigma70_r4_2"/>
    <property type="match status" value="1"/>
</dbReference>
<dbReference type="InterPro" id="IPR039425">
    <property type="entry name" value="RNA_pol_sigma-70-like"/>
</dbReference>
<proteinExistence type="inferred from homology"/>
<dbReference type="SUPFAM" id="SSF88946">
    <property type="entry name" value="Sigma2 domain of RNA polymerase sigma factors"/>
    <property type="match status" value="1"/>
</dbReference>
<dbReference type="CDD" id="cd06171">
    <property type="entry name" value="Sigma70_r4"/>
    <property type="match status" value="1"/>
</dbReference>
<keyword evidence="4" id="KW-0804">Transcription</keyword>
<evidence type="ECO:0000256" key="1">
    <source>
        <dbReference type="ARBA" id="ARBA00010641"/>
    </source>
</evidence>
<gene>
    <name evidence="7" type="ORF">WAE58_14435</name>
</gene>
<comment type="similarity">
    <text evidence="1">Belongs to the sigma-70 factor family. ECF subfamily.</text>
</comment>
<organism evidence="7 8">
    <name type="scientific">Pedobacter panaciterrae</name>
    <dbReference type="NCBI Taxonomy" id="363849"/>
    <lineage>
        <taxon>Bacteria</taxon>
        <taxon>Pseudomonadati</taxon>
        <taxon>Bacteroidota</taxon>
        <taxon>Sphingobacteriia</taxon>
        <taxon>Sphingobacteriales</taxon>
        <taxon>Sphingobacteriaceae</taxon>
        <taxon>Pedobacter</taxon>
    </lineage>
</organism>
<feature type="domain" description="RNA polymerase sigma factor 70 region 4 type 2" evidence="6">
    <location>
        <begin position="124"/>
        <end position="174"/>
    </location>
</feature>
<dbReference type="InterPro" id="IPR007627">
    <property type="entry name" value="RNA_pol_sigma70_r2"/>
</dbReference>
<protein>
    <submittedName>
        <fullName evidence="7">RNA polymerase sigma-70 factor</fullName>
    </submittedName>
</protein>
<dbReference type="RefSeq" id="WP_172660174.1">
    <property type="nucleotide sequence ID" value="NZ_CBFGNQ010000015.1"/>
</dbReference>
<evidence type="ECO:0000256" key="2">
    <source>
        <dbReference type="ARBA" id="ARBA00023015"/>
    </source>
</evidence>
<evidence type="ECO:0000313" key="7">
    <source>
        <dbReference type="EMBL" id="MEJ2903640.1"/>
    </source>
</evidence>
<evidence type="ECO:0000313" key="8">
    <source>
        <dbReference type="Proteomes" id="UP001378956"/>
    </source>
</evidence>
<evidence type="ECO:0000256" key="3">
    <source>
        <dbReference type="ARBA" id="ARBA00023082"/>
    </source>
</evidence>
<evidence type="ECO:0000259" key="6">
    <source>
        <dbReference type="Pfam" id="PF08281"/>
    </source>
</evidence>
<dbReference type="Proteomes" id="UP001378956">
    <property type="component" value="Unassembled WGS sequence"/>
</dbReference>
<evidence type="ECO:0000259" key="5">
    <source>
        <dbReference type="Pfam" id="PF04542"/>
    </source>
</evidence>
<feature type="domain" description="RNA polymerase sigma-70 region 2" evidence="5">
    <location>
        <begin position="28"/>
        <end position="91"/>
    </location>
</feature>
<dbReference type="Gene3D" id="1.10.10.10">
    <property type="entry name" value="Winged helix-like DNA-binding domain superfamily/Winged helix DNA-binding domain"/>
    <property type="match status" value="1"/>
</dbReference>
<sequence length="195" mass="23378">MLLYKQLNDEELADLLKKGDHLAYTAIFDRFYGLLFVHACKLLNDQDEAKDVVQELFEILWTRRETISFDRSLSSYLYSAIRNRIINRISHNAVENKYISSLAGFIDRDTYFADHRIREVEMRKMIEREISALPSKMREVFELSRRDYLSYKQIAVRLQISEQTVRMHVKKALRILRPKFDLFVIAFYSLFLYFI</sequence>
<dbReference type="PANTHER" id="PTHR43133">
    <property type="entry name" value="RNA POLYMERASE ECF-TYPE SIGMA FACTO"/>
    <property type="match status" value="1"/>
</dbReference>
<comment type="caution">
    <text evidence="7">The sequence shown here is derived from an EMBL/GenBank/DDBJ whole genome shotgun (WGS) entry which is preliminary data.</text>
</comment>
<accession>A0ABU8NQ97</accession>
<dbReference type="Gene3D" id="1.10.1740.10">
    <property type="match status" value="1"/>
</dbReference>
<name>A0ABU8NQ97_9SPHI</name>
<keyword evidence="2" id="KW-0805">Transcription regulation</keyword>
<dbReference type="Pfam" id="PF04542">
    <property type="entry name" value="Sigma70_r2"/>
    <property type="match status" value="1"/>
</dbReference>
<dbReference type="InterPro" id="IPR013249">
    <property type="entry name" value="RNA_pol_sigma70_r4_t2"/>
</dbReference>
<dbReference type="NCBIfam" id="TIGR02985">
    <property type="entry name" value="Sig70_bacteroi1"/>
    <property type="match status" value="1"/>
</dbReference>
<dbReference type="InterPro" id="IPR013325">
    <property type="entry name" value="RNA_pol_sigma_r2"/>
</dbReference>